<dbReference type="PANTHER" id="PTHR47331:SF5">
    <property type="entry name" value="RIBONUCLEASE H"/>
    <property type="match status" value="1"/>
</dbReference>
<protein>
    <recommendedName>
        <fullName evidence="2">Reverse transcriptase/retrotransposon-derived protein RNase H-like domain-containing protein</fullName>
    </recommendedName>
</protein>
<evidence type="ECO:0000313" key="1">
    <source>
        <dbReference type="EnsemblMetazoa" id="Aqu2.1.27654_001"/>
    </source>
</evidence>
<dbReference type="InterPro" id="IPR008042">
    <property type="entry name" value="Retrotrans_Pao"/>
</dbReference>
<name>A0A1X7UI75_AMPQE</name>
<dbReference type="AlphaFoldDB" id="A0A1X7UI75"/>
<evidence type="ECO:0008006" key="2">
    <source>
        <dbReference type="Google" id="ProtNLM"/>
    </source>
</evidence>
<dbReference type="PANTHER" id="PTHR47331">
    <property type="entry name" value="PHD-TYPE DOMAIN-CONTAINING PROTEIN"/>
    <property type="match status" value="1"/>
</dbReference>
<accession>A0A1X7UI75</accession>
<dbReference type="InParanoid" id="A0A1X7UI75"/>
<dbReference type="OrthoDB" id="5986850at2759"/>
<proteinExistence type="predicted"/>
<organism evidence="1">
    <name type="scientific">Amphimedon queenslandica</name>
    <name type="common">Sponge</name>
    <dbReference type="NCBI Taxonomy" id="400682"/>
    <lineage>
        <taxon>Eukaryota</taxon>
        <taxon>Metazoa</taxon>
        <taxon>Porifera</taxon>
        <taxon>Demospongiae</taxon>
        <taxon>Heteroscleromorpha</taxon>
        <taxon>Haplosclerida</taxon>
        <taxon>Niphatidae</taxon>
        <taxon>Amphimedon</taxon>
    </lineage>
</organism>
<dbReference type="OMA" id="CIFWRNE"/>
<dbReference type="EnsemblMetazoa" id="Aqu2.1.27654_001">
    <property type="protein sequence ID" value="Aqu2.1.27654_001"/>
    <property type="gene ID" value="Aqu2.1.27654"/>
</dbReference>
<sequence>MCKLKLEWDESLEGELLRLWNILIEDMKSPTPITLSQCYFIHHCLPVMVLQLCDASTEAYAAVVYLEIDYDGVPQFRFSSAKTRVSPFTPHSIPRLELLAALLLSRLITCVDNALKLDLQLEETTCLLIQVTLYWIHHSMNKKWKQFVENRVREIRQLVPAKGVETLPCSIEKDNWN</sequence>
<dbReference type="Pfam" id="PF05380">
    <property type="entry name" value="Peptidase_A17"/>
    <property type="match status" value="1"/>
</dbReference>
<reference evidence="1" key="1">
    <citation type="submission" date="2017-05" db="UniProtKB">
        <authorList>
            <consortium name="EnsemblMetazoa"/>
        </authorList>
    </citation>
    <scope>IDENTIFICATION</scope>
</reference>